<sequence>MVWPVCRYRTRRTSPASAPFGHIVTSTDCRVSSPALNQPGIKLLPFSLRTEVNSVTSNAYPGFALCYVSAAVTYDRSRNLTLSRCHVLTVGPGADMVPF</sequence>
<comment type="caution">
    <text evidence="1">The sequence shown here is derived from an EMBL/GenBank/DDBJ whole genome shotgun (WGS) entry which is preliminary data.</text>
</comment>
<gene>
    <name evidence="1" type="ORF">ElyMa_004609300</name>
</gene>
<keyword evidence="2" id="KW-1185">Reference proteome</keyword>
<dbReference type="Proteomes" id="UP000762676">
    <property type="component" value="Unassembled WGS sequence"/>
</dbReference>
<dbReference type="AlphaFoldDB" id="A0AAV4HWG9"/>
<evidence type="ECO:0000313" key="1">
    <source>
        <dbReference type="EMBL" id="GFS02538.1"/>
    </source>
</evidence>
<reference evidence="1 2" key="1">
    <citation type="journal article" date="2021" name="Elife">
        <title>Chloroplast acquisition without the gene transfer in kleptoplastic sea slugs, Plakobranchus ocellatus.</title>
        <authorList>
            <person name="Maeda T."/>
            <person name="Takahashi S."/>
            <person name="Yoshida T."/>
            <person name="Shimamura S."/>
            <person name="Takaki Y."/>
            <person name="Nagai Y."/>
            <person name="Toyoda A."/>
            <person name="Suzuki Y."/>
            <person name="Arimoto A."/>
            <person name="Ishii H."/>
            <person name="Satoh N."/>
            <person name="Nishiyama T."/>
            <person name="Hasebe M."/>
            <person name="Maruyama T."/>
            <person name="Minagawa J."/>
            <person name="Obokata J."/>
            <person name="Shigenobu S."/>
        </authorList>
    </citation>
    <scope>NUCLEOTIDE SEQUENCE [LARGE SCALE GENOMIC DNA]</scope>
</reference>
<name>A0AAV4HWG9_9GAST</name>
<organism evidence="1 2">
    <name type="scientific">Elysia marginata</name>
    <dbReference type="NCBI Taxonomy" id="1093978"/>
    <lineage>
        <taxon>Eukaryota</taxon>
        <taxon>Metazoa</taxon>
        <taxon>Spiralia</taxon>
        <taxon>Lophotrochozoa</taxon>
        <taxon>Mollusca</taxon>
        <taxon>Gastropoda</taxon>
        <taxon>Heterobranchia</taxon>
        <taxon>Euthyneura</taxon>
        <taxon>Panpulmonata</taxon>
        <taxon>Sacoglossa</taxon>
        <taxon>Placobranchoidea</taxon>
        <taxon>Plakobranchidae</taxon>
        <taxon>Elysia</taxon>
    </lineage>
</organism>
<protein>
    <submittedName>
        <fullName evidence="1">Uncharacterized protein</fullName>
    </submittedName>
</protein>
<dbReference type="EMBL" id="BMAT01009246">
    <property type="protein sequence ID" value="GFS02538.1"/>
    <property type="molecule type" value="Genomic_DNA"/>
</dbReference>
<evidence type="ECO:0000313" key="2">
    <source>
        <dbReference type="Proteomes" id="UP000762676"/>
    </source>
</evidence>
<accession>A0AAV4HWG9</accession>
<proteinExistence type="predicted"/>